<dbReference type="PANTHER" id="PTHR44154:SF1">
    <property type="entry name" value="QUINONE OXIDOREDUCTASE"/>
    <property type="match status" value="1"/>
</dbReference>
<dbReference type="PANTHER" id="PTHR44154">
    <property type="entry name" value="QUINONE OXIDOREDUCTASE"/>
    <property type="match status" value="1"/>
</dbReference>
<dbReference type="InterPro" id="IPR051603">
    <property type="entry name" value="Zinc-ADH_QOR/CCCR"/>
</dbReference>
<dbReference type="RefSeq" id="WP_131500478.1">
    <property type="nucleotide sequence ID" value="NZ_SJKC01000010.1"/>
</dbReference>
<dbReference type="SUPFAM" id="SSF50129">
    <property type="entry name" value="GroES-like"/>
    <property type="match status" value="1"/>
</dbReference>
<feature type="domain" description="Enoyl reductase (ER)" evidence="2">
    <location>
        <begin position="10"/>
        <end position="320"/>
    </location>
</feature>
<accession>A0A4R0I854</accession>
<dbReference type="SUPFAM" id="SSF51735">
    <property type="entry name" value="NAD(P)-binding Rossmann-fold domains"/>
    <property type="match status" value="1"/>
</dbReference>
<dbReference type="Gene3D" id="3.40.50.720">
    <property type="entry name" value="NAD(P)-binding Rossmann-like Domain"/>
    <property type="match status" value="1"/>
</dbReference>
<proteinExistence type="predicted"/>
<dbReference type="Gene3D" id="3.90.180.10">
    <property type="entry name" value="Medium-chain alcohol dehydrogenases, catalytic domain"/>
    <property type="match status" value="1"/>
</dbReference>
<protein>
    <submittedName>
        <fullName evidence="3">Alanine dehydrogenase</fullName>
    </submittedName>
</protein>
<sequence length="324" mass="33421">MRAAVVTAFGGPDVIETREIPAPEPAAGQVLVEVGVADVIFVETAIRRGEHGEFFDVQTPYVTGSNLGGRVRAVGAGVPADWIGKTVVGRGVAFGAHAELALTTTNLVEVPPELDLRTAVAVYGDGFTALMLEELAPSMAGQDVLITASAGGMGLLLIQLAHQAGARVIAAARGDEKLELSRAQGADVLIDYGRPGWEKLVLEATNGAGVDVVFEGAGGELGAAAFSVVKDGGWISAHGAPSGSFAPYDAAEVERRGLTVKGIMDLRADSTTTAVTGADVIARAAAGDLKPVIDQVFDLDHVADAHRALENRTLRGKALIEVSR</sequence>
<reference evidence="3 4" key="1">
    <citation type="submission" date="2019-02" db="EMBL/GenBank/DDBJ databases">
        <title>Kribbella capetownensis sp. nov. and Kribbella speibonae sp. nov., isolated from soil.</title>
        <authorList>
            <person name="Curtis S.M."/>
            <person name="Norton I."/>
            <person name="Everest G.J."/>
            <person name="Meyers P.R."/>
        </authorList>
    </citation>
    <scope>NUCLEOTIDE SEQUENCE [LARGE SCALE GENOMIC DNA]</scope>
    <source>
        <strain evidence="3 4">YM55</strain>
    </source>
</reference>
<evidence type="ECO:0000259" key="2">
    <source>
        <dbReference type="SMART" id="SM00829"/>
    </source>
</evidence>
<dbReference type="InterPro" id="IPR020843">
    <property type="entry name" value="ER"/>
</dbReference>
<dbReference type="Proteomes" id="UP000294225">
    <property type="component" value="Unassembled WGS sequence"/>
</dbReference>
<evidence type="ECO:0000256" key="1">
    <source>
        <dbReference type="ARBA" id="ARBA00022857"/>
    </source>
</evidence>
<gene>
    <name evidence="3" type="ORF">E0H92_43810</name>
</gene>
<dbReference type="EMBL" id="SJKC01000010">
    <property type="protein sequence ID" value="TCC29101.1"/>
    <property type="molecule type" value="Genomic_DNA"/>
</dbReference>
<evidence type="ECO:0000313" key="4">
    <source>
        <dbReference type="Proteomes" id="UP000294225"/>
    </source>
</evidence>
<dbReference type="AlphaFoldDB" id="A0A4R0I854"/>
<organism evidence="3 4">
    <name type="scientific">Kribbella speibonae</name>
    <dbReference type="NCBI Taxonomy" id="1572660"/>
    <lineage>
        <taxon>Bacteria</taxon>
        <taxon>Bacillati</taxon>
        <taxon>Actinomycetota</taxon>
        <taxon>Actinomycetes</taxon>
        <taxon>Propionibacteriales</taxon>
        <taxon>Kribbellaceae</taxon>
        <taxon>Kribbella</taxon>
    </lineage>
</organism>
<comment type="caution">
    <text evidence="3">The sequence shown here is derived from an EMBL/GenBank/DDBJ whole genome shotgun (WGS) entry which is preliminary data.</text>
</comment>
<dbReference type="InterPro" id="IPR013149">
    <property type="entry name" value="ADH-like_C"/>
</dbReference>
<dbReference type="InterPro" id="IPR011032">
    <property type="entry name" value="GroES-like_sf"/>
</dbReference>
<dbReference type="GO" id="GO:0016491">
    <property type="term" value="F:oxidoreductase activity"/>
    <property type="evidence" value="ECO:0007669"/>
    <property type="project" value="InterPro"/>
</dbReference>
<evidence type="ECO:0000313" key="3">
    <source>
        <dbReference type="EMBL" id="TCC29101.1"/>
    </source>
</evidence>
<dbReference type="InterPro" id="IPR036291">
    <property type="entry name" value="NAD(P)-bd_dom_sf"/>
</dbReference>
<keyword evidence="1" id="KW-0521">NADP</keyword>
<name>A0A4R0I854_9ACTN</name>
<dbReference type="SMART" id="SM00829">
    <property type="entry name" value="PKS_ER"/>
    <property type="match status" value="1"/>
</dbReference>
<dbReference type="Pfam" id="PF00107">
    <property type="entry name" value="ADH_zinc_N"/>
    <property type="match status" value="1"/>
</dbReference>